<name>A0AAE3GJJ8_9PSEU</name>
<dbReference type="EMBL" id="JAMTCK010000018">
    <property type="protein sequence ID" value="MCP2169391.1"/>
    <property type="molecule type" value="Genomic_DNA"/>
</dbReference>
<evidence type="ECO:0000313" key="2">
    <source>
        <dbReference type="Proteomes" id="UP001206128"/>
    </source>
</evidence>
<accession>A0AAE3GJJ8</accession>
<reference evidence="1" key="1">
    <citation type="submission" date="2022-06" db="EMBL/GenBank/DDBJ databases">
        <title>Genomic Encyclopedia of Archaeal and Bacterial Type Strains, Phase II (KMG-II): from individual species to whole genera.</title>
        <authorList>
            <person name="Goeker M."/>
        </authorList>
    </citation>
    <scope>NUCLEOTIDE SEQUENCE</scope>
    <source>
        <strain evidence="1">DSM 43935</strain>
    </source>
</reference>
<proteinExistence type="predicted"/>
<comment type="caution">
    <text evidence="1">The sequence shown here is derived from an EMBL/GenBank/DDBJ whole genome shotgun (WGS) entry which is preliminary data.</text>
</comment>
<gene>
    <name evidence="1" type="ORF">LX83_006276</name>
</gene>
<evidence type="ECO:0000313" key="1">
    <source>
        <dbReference type="EMBL" id="MCP2169391.1"/>
    </source>
</evidence>
<keyword evidence="2" id="KW-1185">Reference proteome</keyword>
<sequence length="78" mass="8515">MLLAEGWLDLALIRAEINGVDPNTVAEATRLFDAAGEYLDEQDPEAASGFERLMSLARSWLRVAQTGGYVTARDTRTG</sequence>
<dbReference type="RefSeq" id="WP_253778141.1">
    <property type="nucleotide sequence ID" value="NZ_JAMTCK010000018.1"/>
</dbReference>
<dbReference type="Proteomes" id="UP001206128">
    <property type="component" value="Unassembled WGS sequence"/>
</dbReference>
<organism evidence="1 2">
    <name type="scientific">Goodfellowiella coeruleoviolacea</name>
    <dbReference type="NCBI Taxonomy" id="334858"/>
    <lineage>
        <taxon>Bacteria</taxon>
        <taxon>Bacillati</taxon>
        <taxon>Actinomycetota</taxon>
        <taxon>Actinomycetes</taxon>
        <taxon>Pseudonocardiales</taxon>
        <taxon>Pseudonocardiaceae</taxon>
        <taxon>Goodfellowiella</taxon>
    </lineage>
</organism>
<dbReference type="AlphaFoldDB" id="A0AAE3GJJ8"/>
<protein>
    <submittedName>
        <fullName evidence="1">Uncharacterized protein</fullName>
    </submittedName>
</protein>